<evidence type="ECO:0000256" key="13">
    <source>
        <dbReference type="ARBA" id="ARBA00033341"/>
    </source>
</evidence>
<accession>A0A6A5WM23</accession>
<evidence type="ECO:0000256" key="11">
    <source>
        <dbReference type="ARBA" id="ARBA00023204"/>
    </source>
</evidence>
<keyword evidence="12 14" id="KW-0539">Nucleus</keyword>
<proteinExistence type="inferred from homology"/>
<dbReference type="InterPro" id="IPR036465">
    <property type="entry name" value="vWFA_dom_sf"/>
</dbReference>
<dbReference type="InterPro" id="IPR004600">
    <property type="entry name" value="TFIIH_Tfb4/GTF2H3"/>
</dbReference>
<evidence type="ECO:0000256" key="6">
    <source>
        <dbReference type="ARBA" id="ARBA00022763"/>
    </source>
</evidence>
<evidence type="ECO:0000256" key="1">
    <source>
        <dbReference type="ARBA" id="ARBA00002817"/>
    </source>
</evidence>
<dbReference type="PANTHER" id="PTHR12831:SF0">
    <property type="entry name" value="GENERAL TRANSCRIPTION FACTOR IIH SUBUNIT 3"/>
    <property type="match status" value="1"/>
</dbReference>
<sequence>MNAIDGTDRHIVTEGAPPPSLLAIVLDTNPHAWAELHSTLPLSSALSALLVFINAHLASGNANEIVVIASHTNCAEWLYPSPRGPYPSSPTTEPNGNSSEARHNKDHVPGDPNKFRPFSLLEHSILTSLSRLVSSTTSADLASTPTTSIGGALSLALTYMSKAALLREPVANDAANANPLSALADSESATTTRTTLTSRILILSVSGDLANQYIPVMNCIFAAQRRRIPIDIVKLAGDTVLLQQASDATGGVYVKPERPEGLLQYLMMAFLPDATSRRSLVMPTAGGVDFRAACFCHRNVVDIGYVCSVCLSIFCSPTLQDNLCLTCGSYLSLRSATSKTPQVIPRKKKKKKRLGTDSATPGPSAVGTPMHG</sequence>
<evidence type="ECO:0000313" key="17">
    <source>
        <dbReference type="Proteomes" id="UP000799779"/>
    </source>
</evidence>
<evidence type="ECO:0000256" key="9">
    <source>
        <dbReference type="ARBA" id="ARBA00023015"/>
    </source>
</evidence>
<dbReference type="GO" id="GO:0000439">
    <property type="term" value="C:transcription factor TFIIH core complex"/>
    <property type="evidence" value="ECO:0007669"/>
    <property type="project" value="UniProtKB-UniRule"/>
</dbReference>
<dbReference type="GO" id="GO:0006355">
    <property type="term" value="P:regulation of DNA-templated transcription"/>
    <property type="evidence" value="ECO:0007669"/>
    <property type="project" value="InterPro"/>
</dbReference>
<evidence type="ECO:0000256" key="2">
    <source>
        <dbReference type="ARBA" id="ARBA00004123"/>
    </source>
</evidence>
<keyword evidence="6 14" id="KW-0227">DNA damage</keyword>
<gene>
    <name evidence="16" type="ORF">P154DRAFT_573721</name>
</gene>
<comment type="function">
    <text evidence="1 14">Component of the general transcription and DNA repair factor IIH (TFIIH) core complex, which is involved in general and transcription-coupled nucleotide excision repair (NER) of damaged DNA and, when complexed to TFIIK, in RNA transcription by RNA polymerase II. In NER, TFIIH acts by opening DNA around the lesion to allow the excision of the damaged oligonucleotide and its replacement by a new DNA fragment. In transcription, TFIIH has an essential role in transcription initiation. When the pre-initiation complex (PIC) has been established, TFIIH is required for promoter opening and promoter escape. Phosphorylation of the C-terminal tail (CTD) of the largest subunit of RNA polymerase II by the kinase module TFIIK controls the initiation of transcription.</text>
</comment>
<evidence type="ECO:0000256" key="14">
    <source>
        <dbReference type="RuleBase" id="RU368090"/>
    </source>
</evidence>
<name>A0A6A5WM23_9PLEO</name>
<protein>
    <recommendedName>
        <fullName evidence="4 14">General transcription and DNA repair factor IIH subunit TFB4</fullName>
        <shortName evidence="14">TFIIH subunit TFB4</shortName>
    </recommendedName>
    <alternativeName>
        <fullName evidence="13 14">RNA polymerase II transcription factor B subunit 4</fullName>
    </alternativeName>
</protein>
<dbReference type="GO" id="GO:0006289">
    <property type="term" value="P:nucleotide-excision repair"/>
    <property type="evidence" value="ECO:0007669"/>
    <property type="project" value="UniProtKB-UniRule"/>
</dbReference>
<reference evidence="16" key="1">
    <citation type="journal article" date="2020" name="Stud. Mycol.">
        <title>101 Dothideomycetes genomes: a test case for predicting lifestyles and emergence of pathogens.</title>
        <authorList>
            <person name="Haridas S."/>
            <person name="Albert R."/>
            <person name="Binder M."/>
            <person name="Bloem J."/>
            <person name="Labutti K."/>
            <person name="Salamov A."/>
            <person name="Andreopoulos B."/>
            <person name="Baker S."/>
            <person name="Barry K."/>
            <person name="Bills G."/>
            <person name="Bluhm B."/>
            <person name="Cannon C."/>
            <person name="Castanera R."/>
            <person name="Culley D."/>
            <person name="Daum C."/>
            <person name="Ezra D."/>
            <person name="Gonzalez J."/>
            <person name="Henrissat B."/>
            <person name="Kuo A."/>
            <person name="Liang C."/>
            <person name="Lipzen A."/>
            <person name="Lutzoni F."/>
            <person name="Magnuson J."/>
            <person name="Mondo S."/>
            <person name="Nolan M."/>
            <person name="Ohm R."/>
            <person name="Pangilinan J."/>
            <person name="Park H.-J."/>
            <person name="Ramirez L."/>
            <person name="Alfaro M."/>
            <person name="Sun H."/>
            <person name="Tritt A."/>
            <person name="Yoshinaga Y."/>
            <person name="Zwiers L.-H."/>
            <person name="Turgeon B."/>
            <person name="Goodwin S."/>
            <person name="Spatafora J."/>
            <person name="Crous P."/>
            <person name="Grigoriev I."/>
        </authorList>
    </citation>
    <scope>NUCLEOTIDE SEQUENCE</scope>
    <source>
        <strain evidence="16">CBS 123094</strain>
    </source>
</reference>
<evidence type="ECO:0000256" key="7">
    <source>
        <dbReference type="ARBA" id="ARBA00022771"/>
    </source>
</evidence>
<keyword evidence="5 14" id="KW-0479">Metal-binding</keyword>
<dbReference type="GO" id="GO:0005675">
    <property type="term" value="C:transcription factor TFIIH holo complex"/>
    <property type="evidence" value="ECO:0007669"/>
    <property type="project" value="UniProtKB-UniRule"/>
</dbReference>
<evidence type="ECO:0000313" key="16">
    <source>
        <dbReference type="EMBL" id="KAF2002903.1"/>
    </source>
</evidence>
<dbReference type="Gene3D" id="3.40.50.410">
    <property type="entry name" value="von Willebrand factor, type A domain"/>
    <property type="match status" value="1"/>
</dbReference>
<keyword evidence="7 14" id="KW-0863">Zinc-finger</keyword>
<evidence type="ECO:0000256" key="15">
    <source>
        <dbReference type="SAM" id="MobiDB-lite"/>
    </source>
</evidence>
<evidence type="ECO:0000256" key="10">
    <source>
        <dbReference type="ARBA" id="ARBA00023163"/>
    </source>
</evidence>
<dbReference type="Pfam" id="PF03850">
    <property type="entry name" value="Tfb4"/>
    <property type="match status" value="1"/>
</dbReference>
<evidence type="ECO:0000256" key="5">
    <source>
        <dbReference type="ARBA" id="ARBA00022723"/>
    </source>
</evidence>
<feature type="region of interest" description="Disordered" evidence="15">
    <location>
        <begin position="85"/>
        <end position="113"/>
    </location>
</feature>
<keyword evidence="17" id="KW-1185">Reference proteome</keyword>
<feature type="compositionally biased region" description="Basic and acidic residues" evidence="15">
    <location>
        <begin position="100"/>
        <end position="109"/>
    </location>
</feature>
<dbReference type="Proteomes" id="UP000799779">
    <property type="component" value="Unassembled WGS sequence"/>
</dbReference>
<evidence type="ECO:0000256" key="4">
    <source>
        <dbReference type="ARBA" id="ARBA00021280"/>
    </source>
</evidence>
<comment type="subcellular location">
    <subcellularLocation>
        <location evidence="2 14">Nucleus</location>
    </subcellularLocation>
</comment>
<comment type="subunit">
    <text evidence="14">Component of the 7-subunit TFIIH core complex composed of XPB/SSL2, XPD/RAD3, SSL1, TFB1, TFB2, TFB4 and TFB5, which is active in NER. The core complex associates with the 3-subunit CTD-kinase module TFIIK composed of CCL1, KIN28 and TFB3 to form the 10-subunit holoenzyme (holo-TFIIH) active in transcription.</text>
</comment>
<organism evidence="16 17">
    <name type="scientific">Amniculicola lignicola CBS 123094</name>
    <dbReference type="NCBI Taxonomy" id="1392246"/>
    <lineage>
        <taxon>Eukaryota</taxon>
        <taxon>Fungi</taxon>
        <taxon>Dikarya</taxon>
        <taxon>Ascomycota</taxon>
        <taxon>Pezizomycotina</taxon>
        <taxon>Dothideomycetes</taxon>
        <taxon>Pleosporomycetidae</taxon>
        <taxon>Pleosporales</taxon>
        <taxon>Amniculicolaceae</taxon>
        <taxon>Amniculicola</taxon>
    </lineage>
</organism>
<keyword evidence="9 14" id="KW-0805">Transcription regulation</keyword>
<keyword evidence="11 14" id="KW-0234">DNA repair</keyword>
<evidence type="ECO:0000256" key="3">
    <source>
        <dbReference type="ARBA" id="ARBA00005273"/>
    </source>
</evidence>
<feature type="region of interest" description="Disordered" evidence="15">
    <location>
        <begin position="341"/>
        <end position="372"/>
    </location>
</feature>
<dbReference type="PANTHER" id="PTHR12831">
    <property type="entry name" value="TRANSCRIPTION INITIATION FACTOR IIH TFIIH , POLYPEPTIDE 3-RELATED"/>
    <property type="match status" value="1"/>
</dbReference>
<dbReference type="EMBL" id="ML977575">
    <property type="protein sequence ID" value="KAF2002903.1"/>
    <property type="molecule type" value="Genomic_DNA"/>
</dbReference>
<keyword evidence="10 14" id="KW-0804">Transcription</keyword>
<dbReference type="AlphaFoldDB" id="A0A6A5WM23"/>
<evidence type="ECO:0000256" key="8">
    <source>
        <dbReference type="ARBA" id="ARBA00022833"/>
    </source>
</evidence>
<evidence type="ECO:0000256" key="12">
    <source>
        <dbReference type="ARBA" id="ARBA00023242"/>
    </source>
</evidence>
<comment type="similarity">
    <text evidence="3 14">Belongs to the TFB4 family.</text>
</comment>
<dbReference type="OrthoDB" id="17307at2759"/>
<keyword evidence="8 14" id="KW-0862">Zinc</keyword>
<dbReference type="GO" id="GO:0008270">
    <property type="term" value="F:zinc ion binding"/>
    <property type="evidence" value="ECO:0007669"/>
    <property type="project" value="UniProtKB-KW"/>
</dbReference>